<dbReference type="PANTHER" id="PTHR43479:SF11">
    <property type="entry name" value="ACREF_ENVCD OPERON REPRESSOR-RELATED"/>
    <property type="match status" value="1"/>
</dbReference>
<dbReference type="InterPro" id="IPR009057">
    <property type="entry name" value="Homeodomain-like_sf"/>
</dbReference>
<gene>
    <name evidence="4" type="ORF">DFR74_102934</name>
</gene>
<dbReference type="Proteomes" id="UP000252586">
    <property type="component" value="Unassembled WGS sequence"/>
</dbReference>
<evidence type="ECO:0000313" key="5">
    <source>
        <dbReference type="Proteomes" id="UP000252586"/>
    </source>
</evidence>
<evidence type="ECO:0000313" key="4">
    <source>
        <dbReference type="EMBL" id="RBO94511.1"/>
    </source>
</evidence>
<dbReference type="Gene3D" id="1.10.357.10">
    <property type="entry name" value="Tetracycline Repressor, domain 2"/>
    <property type="match status" value="1"/>
</dbReference>
<dbReference type="Pfam" id="PF00440">
    <property type="entry name" value="TetR_N"/>
    <property type="match status" value="1"/>
</dbReference>
<dbReference type="PANTHER" id="PTHR43479">
    <property type="entry name" value="ACREF/ENVCD OPERON REPRESSOR-RELATED"/>
    <property type="match status" value="1"/>
</dbReference>
<dbReference type="AlphaFoldDB" id="A0A366DWM2"/>
<sequence length="201" mass="22245">MATKRQILDAAARLFGERGIAQTSTNRIAAEAGVSIGTLYRYFADRSALVDELLDRLLDTLEQRLTARMFGLEQKSVREVITIILEVMTEQVAAEAPLVRALADGVPFYSSGMPEFELRVRLMVKLLIMQLLGPGDSHEYEVMTSVVVNTCIAAVLRAALADDGYDRAEIIAMTARMITPMAEEEIAARQSRQQSAPDRPR</sequence>
<evidence type="ECO:0000259" key="3">
    <source>
        <dbReference type="PROSITE" id="PS50977"/>
    </source>
</evidence>
<feature type="DNA-binding region" description="H-T-H motif" evidence="2">
    <location>
        <begin position="24"/>
        <end position="43"/>
    </location>
</feature>
<dbReference type="GO" id="GO:0003677">
    <property type="term" value="F:DNA binding"/>
    <property type="evidence" value="ECO:0007669"/>
    <property type="project" value="UniProtKB-UniRule"/>
</dbReference>
<dbReference type="PROSITE" id="PS50977">
    <property type="entry name" value="HTH_TETR_2"/>
    <property type="match status" value="1"/>
</dbReference>
<protein>
    <submittedName>
        <fullName evidence="4">TetR family transcriptional regulator</fullName>
    </submittedName>
</protein>
<keyword evidence="1 2" id="KW-0238">DNA-binding</keyword>
<dbReference type="RefSeq" id="WP_067513580.1">
    <property type="nucleotide sequence ID" value="NZ_CP107943.1"/>
</dbReference>
<evidence type="ECO:0000256" key="2">
    <source>
        <dbReference type="PROSITE-ProRule" id="PRU00335"/>
    </source>
</evidence>
<dbReference type="PRINTS" id="PR00455">
    <property type="entry name" value="HTHTETR"/>
</dbReference>
<accession>A0A366DWM2</accession>
<dbReference type="InterPro" id="IPR050624">
    <property type="entry name" value="HTH-type_Tx_Regulator"/>
</dbReference>
<dbReference type="SUPFAM" id="SSF46689">
    <property type="entry name" value="Homeodomain-like"/>
    <property type="match status" value="1"/>
</dbReference>
<evidence type="ECO:0000256" key="1">
    <source>
        <dbReference type="ARBA" id="ARBA00023125"/>
    </source>
</evidence>
<organism evidence="4 5">
    <name type="scientific">Nocardia puris</name>
    <dbReference type="NCBI Taxonomy" id="208602"/>
    <lineage>
        <taxon>Bacteria</taxon>
        <taxon>Bacillati</taxon>
        <taxon>Actinomycetota</taxon>
        <taxon>Actinomycetes</taxon>
        <taxon>Mycobacteriales</taxon>
        <taxon>Nocardiaceae</taxon>
        <taxon>Nocardia</taxon>
    </lineage>
</organism>
<dbReference type="EMBL" id="QNRE01000002">
    <property type="protein sequence ID" value="RBO94511.1"/>
    <property type="molecule type" value="Genomic_DNA"/>
</dbReference>
<feature type="domain" description="HTH tetR-type" evidence="3">
    <location>
        <begin position="1"/>
        <end position="61"/>
    </location>
</feature>
<name>A0A366DWM2_9NOCA</name>
<reference evidence="4 5" key="1">
    <citation type="submission" date="2018-06" db="EMBL/GenBank/DDBJ databases">
        <title>Genomic Encyclopedia of Type Strains, Phase IV (KMG-IV): sequencing the most valuable type-strain genomes for metagenomic binning, comparative biology and taxonomic classification.</title>
        <authorList>
            <person name="Goeker M."/>
        </authorList>
    </citation>
    <scope>NUCLEOTIDE SEQUENCE [LARGE SCALE GENOMIC DNA]</scope>
    <source>
        <strain evidence="4 5">DSM 44599</strain>
    </source>
</reference>
<comment type="caution">
    <text evidence="4">The sequence shown here is derived from an EMBL/GenBank/DDBJ whole genome shotgun (WGS) entry which is preliminary data.</text>
</comment>
<proteinExistence type="predicted"/>
<dbReference type="InterPro" id="IPR001647">
    <property type="entry name" value="HTH_TetR"/>
</dbReference>
<keyword evidence="5" id="KW-1185">Reference proteome</keyword>
<dbReference type="STRING" id="1210090.GCA_001613185_06035"/>